<dbReference type="Proteomes" id="UP000054477">
    <property type="component" value="Unassembled WGS sequence"/>
</dbReference>
<dbReference type="InterPro" id="IPR057525">
    <property type="entry name" value="UTP20_C"/>
</dbReference>
<evidence type="ECO:0000313" key="5">
    <source>
        <dbReference type="EMBL" id="KIK02506.1"/>
    </source>
</evidence>
<name>A0A0C9XCE9_9AGAR</name>
<dbReference type="Gene3D" id="1.25.10.10">
    <property type="entry name" value="Leucine-rich Repeat Variant"/>
    <property type="match status" value="1"/>
</dbReference>
<dbReference type="PANTHER" id="PTHR17695">
    <property type="entry name" value="SMALL SUBUNIT PROCESSOME COMPONENT 20 HOMOLOG"/>
    <property type="match status" value="1"/>
</dbReference>
<evidence type="ECO:0008006" key="7">
    <source>
        <dbReference type="Google" id="ProtNLM"/>
    </source>
</evidence>
<feature type="domain" description="U3 small nucleolar RNA-associated protein 20" evidence="3">
    <location>
        <begin position="1649"/>
        <end position="1873"/>
    </location>
</feature>
<dbReference type="STRING" id="1095629.A0A0C9XCE9"/>
<sequence>MDDHYDEPQAKRFKHQSYNQALKEVHLPSAFNQTQFDHEVGDNDSYFHEALNHWRQLNLAPGFIRFANKADGLSASMPLLLHNWREIIELWTTELESSDDEGLRVLFDLLQKMAHDLRTTLSPVYPDLLHRLLALLPRSISAPALTTLLETFSSLFRYLLIPSINLDLLEKTWNLLRSTLPKCLPEIQRAVAEVWASALRKMKSGAREKAIMLLATNARGVEDASTWVFVYACKSVSQTLHTCAPSIISPLLTYYLSTEDPETIYTLIRRTLTALIHHVKNADQFSLLGDVLTQRFKAITTANPKNDEHLRRMLEVVAVPCAVRQGSRLTDSQKTLLFTSLDSLRITPTLHAALLRFTTALFTCSDMSLWLGPGLKFMQRSWGLNRQDGDEDPVLFALKFTGCLAELEWGGWKLVALPLLLKSTIKSDLIEKEPRRIIGFLAALKTAKKLITGETDAVWRARIEKCALDRMRAWKKQDDDSESELSEILTLSTFFSSAISSILVDIINRTLAATEEGQPSNASSAWLLDICMQALAKRNPSEWITTVDLTAWMRTSIKKWAWSHEVLGALVSLSQASPSPKNPVPFEDAYPTLQGSLLSHARPVRLGVLRLLDSKLVNTSDGPQEVIKRCLQGEEVSLDLQGVRERVLRIGRVGQVVGDQSGADLCTRWLISQLKVNLRPLWSPAATALGSLSQRFGDVVWRLLFAELHGVSREQQPPPSWPEKGQEESEESNDEDPWEEERSWRDPSAHKLRSVVIQWSDSEFAKKQLCKAQRQRERFNVQTYEYQLLATLGECPSLVEKHNRDLVPYFLSLTGPDAGAKLPKQKLTAWLTLFSKFSNPKALYSTETLRSLYVSLLSFPDRSLQTVSLSCLFTYKSPHLAAHEDRLRVLLDDTRWRDELTMLDIINLEPQDRAEIVDVLIRLLFGFMLERRGRARGADRRAAVLGSLAGCTDEELGLLVDLMLRPLGSDRSSRCEGFVTAPLKQDVSDKQLTGFLTLLGDVLKHLGSRLTRYWPALLGTTIDVISNAQSRVEGLLQETEDNGEQDDMDNDDEVEPPEADSPASSPRIIRSIRQLGLKRFADFFRCPVSFDFSPYMTFAFSSFITPRLPSLDKENTQAPSALLELFHVWTLEAARTRYLVDYHPDTLPKVYDCLVATNVKPSVISRIFDMVEHLLGYSAEDEVIREVVLKPYVSLLLSNIAILVERTKGVASIATPLAQRQIGILSEIAQYSTDSNQASTLYGLFAPLLRKPSKFVPEKIKVNLVKIIGNLMPLISDLTDKNTVTYRKTYELLSQLFQSLRSRPARLSLVSTFNQFAVIDTSLHDLAILLESMNAYSARRMDEPDFDRRLTAFATLNETIYKTLPCSAWLPILYNVLAFIQDPVELAVRNSASYSMRHFIDLVASQDSSEFNETFLRILFPGLKNGLRSKNELVRAEVTSVIAYAVEKCIHLTSLQEMRVLLENGDEEANFFNNILHVQVHRRSRALRRLADHCDEGVLRSNTLAEIFVPLVSNYIVSTSSIDHHLVNDAILTTGRMAKHLAWGAYYALVQKYLKLSRAKDESERVYIRTLVALLDNFHFPMEEIVLEVEASDEAIVDEDEDERADNEGEPSKAPVLSQQASAAHNTSRIADAVNSRLLPSLISHLEKHDATTDDNARIPIAIGIVTVAKHLPMTTREAQITRLVTILCQILRSKSQETRDLTRDSINRIAVSLGPSYLPLILREMRAALLRGPQLHVLAYMVHSLLVHITSGDHVEQFTHLDCIVNDVAYVSAEVIFGESGKDVQAEDFKTKMREVRSSSSKGFDSFATVAKFITPPKISSLLIPVKTIMQETESLKVMQLVEEVLKRVASGLNANNHLVPTELLVLCNTLISQNARFLQQVPTRKKVGPKGDAIVQMKRQTASETNHYANNSFRFVAFGLDLLNTALRRNRFNFRDAAVTLRLEAMVVVVGNTLYSTSVPVLSLGLRCAAGLVKCPLKSLEKSLPVLVRQILDIIKQAGNTESELVQVAFKSLATILRDGPAVEVKEKDLVFLIELLSPDLEEPSRQASVFTMLRAIVSRKFVVPEIYDLMEKVSEIMVTSQSPQVQELCRGVLLQFLLDYPQGKGRLRKQMTFLAKNLSYIHESGRQSIMELLSAIIAKFQVALVREYADLLFVALVMVVANDDSSKCREMAAHLIRNLFSRLDEEHRNIILSHLHSWAAQQAQPQLTWVSSQVYGFIVDELQAESLPYISSILKDLRAALQRSSLSIEVSEEEDEASSMDIDLEWQVPYHALTVLFKILRVFPDLAAQDDKIAWNLVSSHLLYPHAWVRTAACRLLGLLFTAVPVAIPRIDLDAGHPLSREGMQDTAKKLCQQLKSENLDEALGLQVVKNLFYLGKCFYLIPVVNASAIEDDAEEMLDNEADEGTKVDEEKSKNLNPLPWLFSKLSYQVKSAHIARRSRAKCSPTWSQQPLGALRWFAAMSSHMEATRLEQFLVHILTPVYRITEDDTIRDPQMTELKTIATELQDLVQSKVGVTKFTNVYNQIRQSVLGLRRDRKVARVMQVATNPEAAAKRKMQRNVIKKDSRKRKDRGFLEGKGKAKRRREV</sequence>
<dbReference type="PANTHER" id="PTHR17695:SF11">
    <property type="entry name" value="SMALL SUBUNIT PROCESSOME COMPONENT 20 HOMOLOG"/>
    <property type="match status" value="1"/>
</dbReference>
<evidence type="ECO:0000313" key="6">
    <source>
        <dbReference type="Proteomes" id="UP000054477"/>
    </source>
</evidence>
<evidence type="ECO:0000259" key="2">
    <source>
        <dbReference type="Pfam" id="PF07539"/>
    </source>
</evidence>
<keyword evidence="6" id="KW-1185">Reference proteome</keyword>
<dbReference type="InterPro" id="IPR052575">
    <property type="entry name" value="SSU_processome_comp_20"/>
</dbReference>
<dbReference type="SUPFAM" id="SSF48371">
    <property type="entry name" value="ARM repeat"/>
    <property type="match status" value="2"/>
</dbReference>
<reference evidence="5 6" key="1">
    <citation type="submission" date="2014-04" db="EMBL/GenBank/DDBJ databases">
        <authorList>
            <consortium name="DOE Joint Genome Institute"/>
            <person name="Kuo A."/>
            <person name="Kohler A."/>
            <person name="Nagy L.G."/>
            <person name="Floudas D."/>
            <person name="Copeland A."/>
            <person name="Barry K.W."/>
            <person name="Cichocki N."/>
            <person name="Veneault-Fourrey C."/>
            <person name="LaButti K."/>
            <person name="Lindquist E.A."/>
            <person name="Lipzen A."/>
            <person name="Lundell T."/>
            <person name="Morin E."/>
            <person name="Murat C."/>
            <person name="Sun H."/>
            <person name="Tunlid A."/>
            <person name="Henrissat B."/>
            <person name="Grigoriev I.V."/>
            <person name="Hibbett D.S."/>
            <person name="Martin F."/>
            <person name="Nordberg H.P."/>
            <person name="Cantor M.N."/>
            <person name="Hua S.X."/>
        </authorList>
    </citation>
    <scope>NUCLEOTIDE SEQUENCE [LARGE SCALE GENOMIC DNA]</scope>
    <source>
        <strain evidence="5 6">LaAM-08-1</strain>
    </source>
</reference>
<protein>
    <recommendedName>
        <fullName evidence="7">U3 small nucleolar RNA-associated protein 20</fullName>
    </recommendedName>
</protein>
<feature type="domain" description="U3 small nucleolar RNA-associated protein 20 N-terminal" evidence="2">
    <location>
        <begin position="823"/>
        <end position="1431"/>
    </location>
</feature>
<evidence type="ECO:0000256" key="1">
    <source>
        <dbReference type="SAM" id="MobiDB-lite"/>
    </source>
</evidence>
<dbReference type="InterPro" id="IPR016024">
    <property type="entry name" value="ARM-type_fold"/>
</dbReference>
<dbReference type="InterPro" id="IPR046523">
    <property type="entry name" value="UTP20_dom"/>
</dbReference>
<dbReference type="GO" id="GO:0032040">
    <property type="term" value="C:small-subunit processome"/>
    <property type="evidence" value="ECO:0007669"/>
    <property type="project" value="TreeGrafter"/>
</dbReference>
<gene>
    <name evidence="5" type="ORF">K443DRAFT_677583</name>
</gene>
<feature type="compositionally biased region" description="Acidic residues" evidence="1">
    <location>
        <begin position="728"/>
        <end position="739"/>
    </location>
</feature>
<dbReference type="Pfam" id="PF07539">
    <property type="entry name" value="UTP20_N"/>
    <property type="match status" value="1"/>
</dbReference>
<dbReference type="InterPro" id="IPR011989">
    <property type="entry name" value="ARM-like"/>
</dbReference>
<organism evidence="5 6">
    <name type="scientific">Laccaria amethystina LaAM-08-1</name>
    <dbReference type="NCBI Taxonomy" id="1095629"/>
    <lineage>
        <taxon>Eukaryota</taxon>
        <taxon>Fungi</taxon>
        <taxon>Dikarya</taxon>
        <taxon>Basidiomycota</taxon>
        <taxon>Agaricomycotina</taxon>
        <taxon>Agaricomycetes</taxon>
        <taxon>Agaricomycetidae</taxon>
        <taxon>Agaricales</taxon>
        <taxon>Agaricineae</taxon>
        <taxon>Hydnangiaceae</taxon>
        <taxon>Laccaria</taxon>
    </lineage>
</organism>
<proteinExistence type="predicted"/>
<feature type="compositionally biased region" description="Basic and acidic residues" evidence="1">
    <location>
        <begin position="2574"/>
        <end position="2589"/>
    </location>
</feature>
<accession>A0A0C9XCE9</accession>
<feature type="compositionally biased region" description="Acidic residues" evidence="1">
    <location>
        <begin position="1038"/>
        <end position="1058"/>
    </location>
</feature>
<feature type="region of interest" description="Disordered" evidence="1">
    <location>
        <begin position="1599"/>
        <end position="1621"/>
    </location>
</feature>
<feature type="domain" description="U3 small nucleolar RNA-associated protein 20 C-terminal" evidence="4">
    <location>
        <begin position="2312"/>
        <end position="2572"/>
    </location>
</feature>
<feature type="region of interest" description="Disordered" evidence="1">
    <location>
        <begin position="2553"/>
        <end position="2589"/>
    </location>
</feature>
<feature type="region of interest" description="Disordered" evidence="1">
    <location>
        <begin position="713"/>
        <end position="745"/>
    </location>
</feature>
<feature type="region of interest" description="Disordered" evidence="1">
    <location>
        <begin position="1038"/>
        <end position="1065"/>
    </location>
</feature>
<dbReference type="Pfam" id="PF20416">
    <property type="entry name" value="UTP20"/>
    <property type="match status" value="1"/>
</dbReference>
<dbReference type="Pfam" id="PF23099">
    <property type="entry name" value="UTP20_C"/>
    <property type="match status" value="1"/>
</dbReference>
<dbReference type="EMBL" id="KN838592">
    <property type="protein sequence ID" value="KIK02506.1"/>
    <property type="molecule type" value="Genomic_DNA"/>
</dbReference>
<dbReference type="InterPro" id="IPR011430">
    <property type="entry name" value="UTP20_N"/>
</dbReference>
<evidence type="ECO:0000259" key="4">
    <source>
        <dbReference type="Pfam" id="PF23099"/>
    </source>
</evidence>
<dbReference type="HOGENOM" id="CLU_000327_1_0_1"/>
<dbReference type="GO" id="GO:0030686">
    <property type="term" value="C:90S preribosome"/>
    <property type="evidence" value="ECO:0007669"/>
    <property type="project" value="TreeGrafter"/>
</dbReference>
<reference evidence="6" key="2">
    <citation type="submission" date="2015-01" db="EMBL/GenBank/DDBJ databases">
        <title>Evolutionary Origins and Diversification of the Mycorrhizal Mutualists.</title>
        <authorList>
            <consortium name="DOE Joint Genome Institute"/>
            <consortium name="Mycorrhizal Genomics Consortium"/>
            <person name="Kohler A."/>
            <person name="Kuo A."/>
            <person name="Nagy L.G."/>
            <person name="Floudas D."/>
            <person name="Copeland A."/>
            <person name="Barry K.W."/>
            <person name="Cichocki N."/>
            <person name="Veneault-Fourrey C."/>
            <person name="LaButti K."/>
            <person name="Lindquist E.A."/>
            <person name="Lipzen A."/>
            <person name="Lundell T."/>
            <person name="Morin E."/>
            <person name="Murat C."/>
            <person name="Riley R."/>
            <person name="Ohm R."/>
            <person name="Sun H."/>
            <person name="Tunlid A."/>
            <person name="Henrissat B."/>
            <person name="Grigoriev I.V."/>
            <person name="Hibbett D.S."/>
            <person name="Martin F."/>
        </authorList>
    </citation>
    <scope>NUCLEOTIDE SEQUENCE [LARGE SCALE GENOMIC DNA]</scope>
    <source>
        <strain evidence="6">LaAM-08-1</strain>
    </source>
</reference>
<evidence type="ECO:0000259" key="3">
    <source>
        <dbReference type="Pfam" id="PF20416"/>
    </source>
</evidence>
<dbReference type="OrthoDB" id="360653at2759"/>